<dbReference type="AlphaFoldDB" id="A0A1Y3PBP1"/>
<dbReference type="RefSeq" id="WP_087264491.1">
    <property type="nucleotide sequence ID" value="NZ_JBJGBV010000001.1"/>
</dbReference>
<dbReference type="OrthoDB" id="7006528at2"/>
<proteinExistence type="predicted"/>
<dbReference type="InterPro" id="IPR027417">
    <property type="entry name" value="P-loop_NTPase"/>
</dbReference>
<comment type="caution">
    <text evidence="1">The sequence shown here is derived from an EMBL/GenBank/DDBJ whole genome shotgun (WGS) entry which is preliminary data.</text>
</comment>
<protein>
    <submittedName>
        <fullName evidence="1">Transposase</fullName>
    </submittedName>
</protein>
<name>A0A1Y3PBP1_9PSED</name>
<sequence length="290" mass="32513">MDGEHLHESRRYALALSDEERCQIIRQDIKVDTEHLLTVSNIVNNMLSIVRGSMEAPCLVVSAASNHGKTTICNAVRGMNEPWRHKIRYVTFVKDTEKTKPMVKLLTALGMDPGRAGIPISMVAEYCIANDIRGVFMDEFHDAIKGLPKGEQDTFLSLLRGLCGPPAYLSFFAFGIEEALNALALDAQYVRRFELYELTPWARTDAEFLNFLDTWEEIMPLAQRSHLSSKPIADFIYSNTAGVIGNICSTLRAAACLGVIWGDEKITLESLQAAKQSKWNTRIRRPGFTE</sequence>
<gene>
    <name evidence="1" type="ORF">AUC60_01555</name>
</gene>
<dbReference type="Proteomes" id="UP000195440">
    <property type="component" value="Unassembled WGS sequence"/>
</dbReference>
<accession>A0A1Y3PBP1</accession>
<reference evidence="1 2" key="1">
    <citation type="journal article" date="2017" name="Syst. Appl. Microbiol.">
        <title>Pseudomonas caspiana sp. nov., a citrus pathogen in the Pseudomonas syringae phylogenetic group.</title>
        <authorList>
            <person name="Busquets A."/>
            <person name="Gomila M."/>
            <person name="Beiki F."/>
            <person name="Mulet M."/>
            <person name="Rahimian H."/>
            <person name="Garcia-Valdes E."/>
            <person name="Lalucat J."/>
        </authorList>
    </citation>
    <scope>NUCLEOTIDE SEQUENCE [LARGE SCALE GENOMIC DNA]</scope>
    <source>
        <strain evidence="1 2">FBF102</strain>
    </source>
</reference>
<dbReference type="EMBL" id="LOHF01000001">
    <property type="protein sequence ID" value="OUM75981.1"/>
    <property type="molecule type" value="Genomic_DNA"/>
</dbReference>
<dbReference type="SUPFAM" id="SSF52540">
    <property type="entry name" value="P-loop containing nucleoside triphosphate hydrolases"/>
    <property type="match status" value="1"/>
</dbReference>
<evidence type="ECO:0000313" key="1">
    <source>
        <dbReference type="EMBL" id="OUM75981.1"/>
    </source>
</evidence>
<dbReference type="Pfam" id="PF05621">
    <property type="entry name" value="TniB"/>
    <property type="match status" value="1"/>
</dbReference>
<evidence type="ECO:0000313" key="2">
    <source>
        <dbReference type="Proteomes" id="UP000195440"/>
    </source>
</evidence>
<dbReference type="InterPro" id="IPR008868">
    <property type="entry name" value="TniB"/>
</dbReference>
<keyword evidence="2" id="KW-1185">Reference proteome</keyword>
<organism evidence="1 2">
    <name type="scientific">Pseudomonas caspiana</name>
    <dbReference type="NCBI Taxonomy" id="1451454"/>
    <lineage>
        <taxon>Bacteria</taxon>
        <taxon>Pseudomonadati</taxon>
        <taxon>Pseudomonadota</taxon>
        <taxon>Gammaproteobacteria</taxon>
        <taxon>Pseudomonadales</taxon>
        <taxon>Pseudomonadaceae</taxon>
        <taxon>Pseudomonas</taxon>
    </lineage>
</organism>